<feature type="region of interest" description="Disordered" evidence="1">
    <location>
        <begin position="1"/>
        <end position="24"/>
    </location>
</feature>
<dbReference type="AlphaFoldDB" id="A0A915IKU7"/>
<keyword evidence="2" id="KW-1185">Reference proteome</keyword>
<name>A0A915IKU7_ROMCU</name>
<protein>
    <submittedName>
        <fullName evidence="3">Uncharacterized protein</fullName>
    </submittedName>
</protein>
<sequence>MVKKDGKEGDRRRMDSWPRPQSDQPCRLKWANFFDVSSHMTTSSAITQWSAFAFQPAKSPRVLMTFAIPR</sequence>
<proteinExistence type="predicted"/>
<dbReference type="WBParaSite" id="nRc.2.0.1.t14038-RA">
    <property type="protein sequence ID" value="nRc.2.0.1.t14038-RA"/>
    <property type="gene ID" value="nRc.2.0.1.g14038"/>
</dbReference>
<evidence type="ECO:0000313" key="2">
    <source>
        <dbReference type="Proteomes" id="UP000887565"/>
    </source>
</evidence>
<evidence type="ECO:0000313" key="3">
    <source>
        <dbReference type="WBParaSite" id="nRc.2.0.1.t14038-RA"/>
    </source>
</evidence>
<dbReference type="Proteomes" id="UP000887565">
    <property type="component" value="Unplaced"/>
</dbReference>
<reference evidence="3" key="1">
    <citation type="submission" date="2022-11" db="UniProtKB">
        <authorList>
            <consortium name="WormBaseParasite"/>
        </authorList>
    </citation>
    <scope>IDENTIFICATION</scope>
</reference>
<organism evidence="2 3">
    <name type="scientific">Romanomermis culicivorax</name>
    <name type="common">Nematode worm</name>
    <dbReference type="NCBI Taxonomy" id="13658"/>
    <lineage>
        <taxon>Eukaryota</taxon>
        <taxon>Metazoa</taxon>
        <taxon>Ecdysozoa</taxon>
        <taxon>Nematoda</taxon>
        <taxon>Enoplea</taxon>
        <taxon>Dorylaimia</taxon>
        <taxon>Mermithida</taxon>
        <taxon>Mermithoidea</taxon>
        <taxon>Mermithidae</taxon>
        <taxon>Romanomermis</taxon>
    </lineage>
</organism>
<feature type="compositionally biased region" description="Basic and acidic residues" evidence="1">
    <location>
        <begin position="1"/>
        <end position="16"/>
    </location>
</feature>
<evidence type="ECO:0000256" key="1">
    <source>
        <dbReference type="SAM" id="MobiDB-lite"/>
    </source>
</evidence>
<accession>A0A915IKU7</accession>